<proteinExistence type="predicted"/>
<keyword evidence="3" id="KW-0677">Repeat</keyword>
<dbReference type="PANTHER" id="PTHR24381">
    <property type="entry name" value="ZINC FINGER PROTEIN"/>
    <property type="match status" value="1"/>
</dbReference>
<evidence type="ECO:0000256" key="3">
    <source>
        <dbReference type="ARBA" id="ARBA00022737"/>
    </source>
</evidence>
<keyword evidence="2" id="KW-0479">Metal-binding</keyword>
<keyword evidence="4 7" id="KW-0863">Zinc-finger</keyword>
<dbReference type="FunFam" id="3.30.160.60:FF:000690">
    <property type="entry name" value="Zinc finger protein 354C"/>
    <property type="match status" value="1"/>
</dbReference>
<evidence type="ECO:0000256" key="7">
    <source>
        <dbReference type="PROSITE-ProRule" id="PRU00042"/>
    </source>
</evidence>
<evidence type="ECO:0000313" key="10">
    <source>
        <dbReference type="Ensembl" id="ENSCCRP00000153088.1"/>
    </source>
</evidence>
<sequence length="285" mass="33123">MLQTFLKLSLTNLKLILKHIVRDSDPTVSRRAETLKELQVRRKDLYIEDQIVLEQFLKLFNPDTRMWVKQNNPTSPRQAAELAETFMAARRSVYQPRHWRHNNSSASGKSADGFGCEINNSITYTHVSQTKPLGNTSKQQTAVKQHKIRPSLPNCVAKLLQGHDEYTCSVCGVSTFSLARLSKHMQFHDRDRPFPCELCGKRFSSRSHHTEHQRVHTGARPYTCDRCEWAFTTRHNLKRHQLVHDKKETYSCNVCGLLFFLLVHVLQVQNIKRKGAKERFETVHF</sequence>
<comment type="subcellular location">
    <subcellularLocation>
        <location evidence="1">Nucleus</location>
    </subcellularLocation>
</comment>
<dbReference type="GeneTree" id="ENSGT00950000182774"/>
<dbReference type="SUPFAM" id="SSF47353">
    <property type="entry name" value="Retrovirus capsid dimerization domain-like"/>
    <property type="match status" value="1"/>
</dbReference>
<feature type="domain" description="C2H2-type" evidence="8">
    <location>
        <begin position="194"/>
        <end position="221"/>
    </location>
</feature>
<feature type="domain" description="C2H2-type" evidence="8">
    <location>
        <begin position="166"/>
        <end position="193"/>
    </location>
</feature>
<dbReference type="GO" id="GO:0008270">
    <property type="term" value="F:zinc ion binding"/>
    <property type="evidence" value="ECO:0007669"/>
    <property type="project" value="UniProtKB-KW"/>
</dbReference>
<accession>A0A9J8B8Y0</accession>
<dbReference type="PANTHER" id="PTHR24381:SF393">
    <property type="entry name" value="CHROMATIN-LINKED ADAPTOR FOR MSL PROTEINS, ISOFORM B"/>
    <property type="match status" value="1"/>
</dbReference>
<reference evidence="10" key="2">
    <citation type="submission" date="2025-09" db="UniProtKB">
        <authorList>
            <consortium name="Ensembl"/>
        </authorList>
    </citation>
    <scope>IDENTIFICATION</scope>
</reference>
<protein>
    <submittedName>
        <fullName evidence="10">Uncharacterized protein</fullName>
    </submittedName>
</protein>
<evidence type="ECO:0000256" key="1">
    <source>
        <dbReference type="ARBA" id="ARBA00004123"/>
    </source>
</evidence>
<dbReference type="Pfam" id="PF00096">
    <property type="entry name" value="zf-C2H2"/>
    <property type="match status" value="2"/>
</dbReference>
<dbReference type="InterPro" id="IPR013087">
    <property type="entry name" value="Znf_C2H2_type"/>
</dbReference>
<dbReference type="InterPro" id="IPR036236">
    <property type="entry name" value="Znf_C2H2_sf"/>
</dbReference>
<dbReference type="GO" id="GO:0000977">
    <property type="term" value="F:RNA polymerase II transcription regulatory region sequence-specific DNA binding"/>
    <property type="evidence" value="ECO:0007669"/>
    <property type="project" value="TreeGrafter"/>
</dbReference>
<dbReference type="GO" id="GO:0000981">
    <property type="term" value="F:DNA-binding transcription factor activity, RNA polymerase II-specific"/>
    <property type="evidence" value="ECO:0007669"/>
    <property type="project" value="TreeGrafter"/>
</dbReference>
<dbReference type="SUPFAM" id="SSF57667">
    <property type="entry name" value="beta-beta-alpha zinc fingers"/>
    <property type="match status" value="2"/>
</dbReference>
<dbReference type="SMART" id="SM00355">
    <property type="entry name" value="ZnF_C2H2"/>
    <property type="match status" value="3"/>
</dbReference>
<feature type="domain" description="C2H2-type" evidence="8">
    <location>
        <begin position="222"/>
        <end position="249"/>
    </location>
</feature>
<dbReference type="Pfam" id="PF02023">
    <property type="entry name" value="SCAN"/>
    <property type="match status" value="1"/>
</dbReference>
<dbReference type="PROSITE" id="PS50804">
    <property type="entry name" value="SCAN_BOX"/>
    <property type="match status" value="1"/>
</dbReference>
<reference evidence="10" key="1">
    <citation type="submission" date="2025-08" db="UniProtKB">
        <authorList>
            <consortium name="Ensembl"/>
        </authorList>
    </citation>
    <scope>IDENTIFICATION</scope>
</reference>
<name>A0A9J8B8Y0_CYPCA</name>
<dbReference type="Ensembl" id="ENSCCRT00000143246.1">
    <property type="protein sequence ID" value="ENSCCRP00000153088.1"/>
    <property type="gene ID" value="ENSCCRG00000058294.1"/>
</dbReference>
<dbReference type="Proteomes" id="UP001108240">
    <property type="component" value="Unplaced"/>
</dbReference>
<evidence type="ECO:0000256" key="6">
    <source>
        <dbReference type="ARBA" id="ARBA00023242"/>
    </source>
</evidence>
<evidence type="ECO:0000259" key="9">
    <source>
        <dbReference type="PROSITE" id="PS50804"/>
    </source>
</evidence>
<dbReference type="GO" id="GO:0005634">
    <property type="term" value="C:nucleus"/>
    <property type="evidence" value="ECO:0007669"/>
    <property type="project" value="UniProtKB-SubCell"/>
</dbReference>
<dbReference type="PROSITE" id="PS00028">
    <property type="entry name" value="ZINC_FINGER_C2H2_1"/>
    <property type="match status" value="2"/>
</dbReference>
<dbReference type="AlphaFoldDB" id="A0A9J8B8Y0"/>
<dbReference type="PROSITE" id="PS50157">
    <property type="entry name" value="ZINC_FINGER_C2H2_2"/>
    <property type="match status" value="3"/>
</dbReference>
<dbReference type="InterPro" id="IPR003309">
    <property type="entry name" value="SCAN_dom"/>
</dbReference>
<evidence type="ECO:0000256" key="2">
    <source>
        <dbReference type="ARBA" id="ARBA00022723"/>
    </source>
</evidence>
<evidence type="ECO:0000256" key="4">
    <source>
        <dbReference type="ARBA" id="ARBA00022771"/>
    </source>
</evidence>
<evidence type="ECO:0000256" key="5">
    <source>
        <dbReference type="ARBA" id="ARBA00022833"/>
    </source>
</evidence>
<dbReference type="InterPro" id="IPR038269">
    <property type="entry name" value="SCAN_sf"/>
</dbReference>
<evidence type="ECO:0000313" key="11">
    <source>
        <dbReference type="Proteomes" id="UP001108240"/>
    </source>
</evidence>
<keyword evidence="5" id="KW-0862">Zinc</keyword>
<keyword evidence="6" id="KW-0539">Nucleus</keyword>
<evidence type="ECO:0000259" key="8">
    <source>
        <dbReference type="PROSITE" id="PS50157"/>
    </source>
</evidence>
<keyword evidence="11" id="KW-1185">Reference proteome</keyword>
<dbReference type="FunFam" id="3.30.160.60:FF:000870">
    <property type="entry name" value="zinc finger protein 197 isoform X1"/>
    <property type="match status" value="1"/>
</dbReference>
<organism evidence="10 11">
    <name type="scientific">Cyprinus carpio carpio</name>
    <dbReference type="NCBI Taxonomy" id="630221"/>
    <lineage>
        <taxon>Eukaryota</taxon>
        <taxon>Metazoa</taxon>
        <taxon>Chordata</taxon>
        <taxon>Craniata</taxon>
        <taxon>Vertebrata</taxon>
        <taxon>Euteleostomi</taxon>
        <taxon>Actinopterygii</taxon>
        <taxon>Neopterygii</taxon>
        <taxon>Teleostei</taxon>
        <taxon>Ostariophysi</taxon>
        <taxon>Cypriniformes</taxon>
        <taxon>Cyprinidae</taxon>
        <taxon>Cyprininae</taxon>
        <taxon>Cyprinus</taxon>
    </lineage>
</organism>
<dbReference type="Gene3D" id="3.30.160.60">
    <property type="entry name" value="Classic Zinc Finger"/>
    <property type="match status" value="2"/>
</dbReference>
<dbReference type="Gene3D" id="1.10.4020.10">
    <property type="entry name" value="DNA breaking-rejoining enzymes"/>
    <property type="match status" value="1"/>
</dbReference>
<feature type="domain" description="SCAN box" evidence="9">
    <location>
        <begin position="47"/>
        <end position="86"/>
    </location>
</feature>